<evidence type="ECO:0000256" key="1">
    <source>
        <dbReference type="SAM" id="MobiDB-lite"/>
    </source>
</evidence>
<dbReference type="Pfam" id="PF19872">
    <property type="entry name" value="DUF6345"/>
    <property type="match status" value="1"/>
</dbReference>
<dbReference type="InterPro" id="IPR045926">
    <property type="entry name" value="DUF6345"/>
</dbReference>
<feature type="chain" id="PRO_5045888805" evidence="2">
    <location>
        <begin position="32"/>
        <end position="555"/>
    </location>
</feature>
<name>A0ABV9Y0C9_9PSEU</name>
<protein>
    <submittedName>
        <fullName evidence="3">DUF6345 domain-containing protein</fullName>
    </submittedName>
</protein>
<dbReference type="RefSeq" id="WP_344040918.1">
    <property type="nucleotide sequence ID" value="NZ_BAAAKE010000026.1"/>
</dbReference>
<evidence type="ECO:0000313" key="4">
    <source>
        <dbReference type="Proteomes" id="UP001595833"/>
    </source>
</evidence>
<feature type="signal peptide" evidence="2">
    <location>
        <begin position="1"/>
        <end position="31"/>
    </location>
</feature>
<reference evidence="4" key="1">
    <citation type="journal article" date="2019" name="Int. J. Syst. Evol. Microbiol.">
        <title>The Global Catalogue of Microorganisms (GCM) 10K type strain sequencing project: providing services to taxonomists for standard genome sequencing and annotation.</title>
        <authorList>
            <consortium name="The Broad Institute Genomics Platform"/>
            <consortium name="The Broad Institute Genome Sequencing Center for Infectious Disease"/>
            <person name="Wu L."/>
            <person name="Ma J."/>
        </authorList>
    </citation>
    <scope>NUCLEOTIDE SEQUENCE [LARGE SCALE GENOMIC DNA]</scope>
    <source>
        <strain evidence="4">KCTC 12848</strain>
    </source>
</reference>
<feature type="region of interest" description="Disordered" evidence="1">
    <location>
        <begin position="282"/>
        <end position="307"/>
    </location>
</feature>
<proteinExistence type="predicted"/>
<dbReference type="Proteomes" id="UP001595833">
    <property type="component" value="Unassembled WGS sequence"/>
</dbReference>
<sequence>MSTTRRQGATVLALTGLLGAAALTGATGAGAAPADELPVYAVRSEGISDAQAAALQKAFGLRSVERTPEGVVTFTDEERHLRVPSIDRGAGQPDESGQATTQTAFDVAAIRAIKAVPPEDATKRVAETLRGIGLLPAEATPGASHSTLDIVDANGGTLASAALDTTVTFDFKLGGVPLEGPGSKVRVSLDGSGAVTQLTYASREVVPVGSKPVLDLDHGYQKCVEVLGGVPLGAVQYVYSSGPLGSGQTHLEPFFRCEGVDPGENAPVFFLPALVGSSLPAPDATVPPRRASGSTAPNPSAADAGDVGANWIPRIDVGSEGTGSCQGLYGVPSSITGFNNRFTSAAVPVQFSWTGPNAWEQDFKDPAFAGGQDHLYTDDVDMTFYHGNGGPFGLSFARCSSVNDTTLRNTEARWGNRDSEWMSLYTPSLLQTTASGQAWWQRWGRAFRGLHQINSFETAIVQPGAFVPTTSSFGGRYSNYLLRSSLRPLQRPMRVRDAWAQASIDTQPSYVRWATMGAMSSSGNLANFNDYFWNRGAVGSDITTPGGYWKISGPS</sequence>
<organism evidence="3 4">
    <name type="scientific">Saccharothrix xinjiangensis</name>
    <dbReference type="NCBI Taxonomy" id="204798"/>
    <lineage>
        <taxon>Bacteria</taxon>
        <taxon>Bacillati</taxon>
        <taxon>Actinomycetota</taxon>
        <taxon>Actinomycetes</taxon>
        <taxon>Pseudonocardiales</taxon>
        <taxon>Pseudonocardiaceae</taxon>
        <taxon>Saccharothrix</taxon>
    </lineage>
</organism>
<comment type="caution">
    <text evidence="3">The sequence shown here is derived from an EMBL/GenBank/DDBJ whole genome shotgun (WGS) entry which is preliminary data.</text>
</comment>
<keyword evidence="4" id="KW-1185">Reference proteome</keyword>
<accession>A0ABV9Y0C9</accession>
<dbReference type="EMBL" id="JBHSJB010000011">
    <property type="protein sequence ID" value="MFC5055162.1"/>
    <property type="molecule type" value="Genomic_DNA"/>
</dbReference>
<gene>
    <name evidence="3" type="ORF">ACFPFM_15510</name>
</gene>
<evidence type="ECO:0000256" key="2">
    <source>
        <dbReference type="SAM" id="SignalP"/>
    </source>
</evidence>
<evidence type="ECO:0000313" key="3">
    <source>
        <dbReference type="EMBL" id="MFC5055162.1"/>
    </source>
</evidence>
<keyword evidence="2" id="KW-0732">Signal</keyword>